<dbReference type="PANTHER" id="PTHR24074">
    <property type="entry name" value="CO-CHAPERONE PROTEIN DJLA"/>
    <property type="match status" value="1"/>
</dbReference>
<dbReference type="SMART" id="SM00271">
    <property type="entry name" value="DnaJ"/>
    <property type="match status" value="1"/>
</dbReference>
<accession>A0ABP0J2J7</accession>
<dbReference type="Proteomes" id="UP001642464">
    <property type="component" value="Unassembled WGS sequence"/>
</dbReference>
<dbReference type="InterPro" id="IPR018253">
    <property type="entry name" value="DnaJ_domain_CS"/>
</dbReference>
<dbReference type="InterPro" id="IPR036869">
    <property type="entry name" value="J_dom_sf"/>
</dbReference>
<feature type="domain" description="J" evidence="2">
    <location>
        <begin position="195"/>
        <end position="266"/>
    </location>
</feature>
<comment type="caution">
    <text evidence="3">The sequence shown here is derived from an EMBL/GenBank/DDBJ whole genome shotgun (WGS) entry which is preliminary data.</text>
</comment>
<organism evidence="3 4">
    <name type="scientific">Durusdinium trenchii</name>
    <dbReference type="NCBI Taxonomy" id="1381693"/>
    <lineage>
        <taxon>Eukaryota</taxon>
        <taxon>Sar</taxon>
        <taxon>Alveolata</taxon>
        <taxon>Dinophyceae</taxon>
        <taxon>Suessiales</taxon>
        <taxon>Symbiodiniaceae</taxon>
        <taxon>Durusdinium</taxon>
    </lineage>
</organism>
<dbReference type="SUPFAM" id="SSF46565">
    <property type="entry name" value="Chaperone J-domain"/>
    <property type="match status" value="1"/>
</dbReference>
<dbReference type="Gene3D" id="1.10.287.110">
    <property type="entry name" value="DnaJ domain"/>
    <property type="match status" value="1"/>
</dbReference>
<dbReference type="PROSITE" id="PS50076">
    <property type="entry name" value="DNAJ_2"/>
    <property type="match status" value="1"/>
</dbReference>
<gene>
    <name evidence="3" type="ORF">SCF082_LOCUS9920</name>
</gene>
<dbReference type="EMBL" id="CAXAMM010005780">
    <property type="protein sequence ID" value="CAK9008567.1"/>
    <property type="molecule type" value="Genomic_DNA"/>
</dbReference>
<sequence length="477" mass="53806">MSFSDVGTEWYARPTSIINGRDDLIKSSGRVRDDPFADDGTPVWLRCALSHSPLLGPVVCDIRGNLFLKEDLLLALLKKRLPLHLSHVGSLKDVFNCNFRRLDGMLLCPVTGDDLAKGRWARVLRPCGCVISQAAAELSDEVRFCEVCSHKVEDFVPCFLKFPHRDEDKPTEAAKDRPKKSRGGGVCVAETTKMDYYKLLGVDPASSAKDIGKAFRQLARKVHPDKLPQGSSEAEQLRAKQRFQQVAKAWEVLGDPEKRAHYDAERAAAQEVPQRPRPARGQPGAPVPPQADTKEEEERRFREELRRAKQQEKKKEREAEESRKERERDKTGGLGGHWVPPSSHFEPKGPERSGGLHHWSGWSAARNEDVHSDTSSVLSFDLRVDLNDLDLRFAEKISADDELDEVWEMRKVKTPTPETGPKEERRTRCNQYPVNKSSGNVGIVCACSSTPSFCWNSGFASADFFTERYREKEKEAR</sequence>
<dbReference type="PRINTS" id="PR00625">
    <property type="entry name" value="JDOMAIN"/>
</dbReference>
<feature type="region of interest" description="Disordered" evidence="1">
    <location>
        <begin position="264"/>
        <end position="357"/>
    </location>
</feature>
<evidence type="ECO:0000313" key="3">
    <source>
        <dbReference type="EMBL" id="CAK9008567.1"/>
    </source>
</evidence>
<evidence type="ECO:0000259" key="2">
    <source>
        <dbReference type="PROSITE" id="PS50076"/>
    </source>
</evidence>
<reference evidence="3 4" key="1">
    <citation type="submission" date="2024-02" db="EMBL/GenBank/DDBJ databases">
        <authorList>
            <person name="Chen Y."/>
            <person name="Shah S."/>
            <person name="Dougan E. K."/>
            <person name="Thang M."/>
            <person name="Chan C."/>
        </authorList>
    </citation>
    <scope>NUCLEOTIDE SEQUENCE [LARGE SCALE GENOMIC DNA]</scope>
</reference>
<name>A0ABP0J2J7_9DINO</name>
<keyword evidence="4" id="KW-1185">Reference proteome</keyword>
<dbReference type="Pfam" id="PF04641">
    <property type="entry name" value="Rtf2"/>
    <property type="match status" value="1"/>
</dbReference>
<dbReference type="Pfam" id="PF00226">
    <property type="entry name" value="DnaJ"/>
    <property type="match status" value="1"/>
</dbReference>
<dbReference type="InterPro" id="IPR001623">
    <property type="entry name" value="DnaJ_domain"/>
</dbReference>
<dbReference type="PROSITE" id="PS00636">
    <property type="entry name" value="DNAJ_1"/>
    <property type="match status" value="1"/>
</dbReference>
<feature type="compositionally biased region" description="Basic and acidic residues" evidence="1">
    <location>
        <begin position="292"/>
        <end position="331"/>
    </location>
</feature>
<protein>
    <submittedName>
        <fullName evidence="3">Chaperone protein DnaJ</fullName>
    </submittedName>
</protein>
<evidence type="ECO:0000256" key="1">
    <source>
        <dbReference type="SAM" id="MobiDB-lite"/>
    </source>
</evidence>
<proteinExistence type="predicted"/>
<evidence type="ECO:0000313" key="4">
    <source>
        <dbReference type="Proteomes" id="UP001642464"/>
    </source>
</evidence>
<dbReference type="CDD" id="cd06257">
    <property type="entry name" value="DnaJ"/>
    <property type="match status" value="1"/>
</dbReference>
<dbReference type="InterPro" id="IPR050817">
    <property type="entry name" value="DjlA_DnaK_co-chaperone"/>
</dbReference>